<dbReference type="SUPFAM" id="SSF54665">
    <property type="entry name" value="CO dehydrogenase molybdoprotein N-domain-like"/>
    <property type="match status" value="1"/>
</dbReference>
<evidence type="ECO:0000313" key="5">
    <source>
        <dbReference type="Proteomes" id="UP000002878"/>
    </source>
</evidence>
<accession>I2CC54</accession>
<dbReference type="EC" id="1.17.1.4" evidence="4"/>
<evidence type="ECO:0000256" key="1">
    <source>
        <dbReference type="ARBA" id="ARBA00022505"/>
    </source>
</evidence>
<sequence>MNELEYIGKSVIRKEALEKVTGKAKYTDDFQETGTLHAKMLTSPYAHADIVSMDFSEAWKIPGVRAILGDEPFPLAGEEIKDRSPIAYKRVRYHGEPVAVVVAENPITAKKAADAIKVSYKPLPVVNSPREAFQKDAPLVHENADRYEKTKGVFPVPKTNIANLDKVRKGNIEDGFRESDVTAEFQISFNPSDHAAMETRCSIAEIRADEEIIITTSSQAPFAIKKLMQWYFGIEPGKVIVKTPLVGGAYGGKAAVQLEVIAYLASKAVGGRPVKLFNTREEDMITSPVHIGLDAIVKLGAAKDGILKAADIQFLFDGGAYSDKGVDISRAAVVDCTGPYAIDHISCDSYCMYTNHPYPSAFRGYSHAEVLFAFERTMDVLAEKLNMDPLELRYKNAIRPGDTTPTQVLLNSSTVGNVPKCIERLKELMNWDEGQRIEIDGRKIRAKGISCIWKTSTFDTNATSGVILTFNPDGSINLMSGVVEIGTGTKTVLAQILAERMKMDISKIHVKMLIDTQTTPEHWKTVGSRGTLMAGRAVLNAAEEAIRKLKDTASCVLRVPVEELEVADGKVYFIDHPSVHVEIKDIAYGYTFPNGNTIGGQIIASGNYTLTRMTNLDRETGRGKPGPEWAVGAQGIEVELDKRDYTYRITKAYSVVDMGTVLNEKAARGQVMGAMSMGIAFGGRETFVFDSYGRVLNPQLRTYRPLHYGEQPEYIIEFVETPHVIAPYGARGGGEHGLLGMPAALGNCLSAALGVQLNQLPLIPEQLWRTQEGWKDDTV</sequence>
<name>I2CC54_BACAY</name>
<dbReference type="InterPro" id="IPR046867">
    <property type="entry name" value="AldOxase/xan_DH_MoCoBD2"/>
</dbReference>
<dbReference type="Gene3D" id="3.90.1170.50">
    <property type="entry name" value="Aldehyde oxidase/xanthine dehydrogenase, a/b hammerhead"/>
    <property type="match status" value="1"/>
</dbReference>
<evidence type="ECO:0000256" key="2">
    <source>
        <dbReference type="ARBA" id="ARBA00023002"/>
    </source>
</evidence>
<dbReference type="Pfam" id="PF01315">
    <property type="entry name" value="Ald_Xan_dh_C"/>
    <property type="match status" value="1"/>
</dbReference>
<evidence type="ECO:0000259" key="3">
    <source>
        <dbReference type="SMART" id="SM01008"/>
    </source>
</evidence>
<dbReference type="SUPFAM" id="SSF56003">
    <property type="entry name" value="Molybdenum cofactor-binding domain"/>
    <property type="match status" value="1"/>
</dbReference>
<dbReference type="InterPro" id="IPR000674">
    <property type="entry name" value="Ald_Oxase/Xan_DH_a/b"/>
</dbReference>
<evidence type="ECO:0000313" key="4">
    <source>
        <dbReference type="EMBL" id="AFJ64228.1"/>
    </source>
</evidence>
<dbReference type="InterPro" id="IPR008274">
    <property type="entry name" value="AldOxase/xan_DH_MoCoBD1"/>
</dbReference>
<dbReference type="Pfam" id="PF02738">
    <property type="entry name" value="MoCoBD_1"/>
    <property type="match status" value="1"/>
</dbReference>
<dbReference type="Gene3D" id="3.30.365.10">
    <property type="entry name" value="Aldehyde oxidase/xanthine dehydrogenase, molybdopterin binding domain"/>
    <property type="match status" value="4"/>
</dbReference>
<dbReference type="Pfam" id="PF20256">
    <property type="entry name" value="MoCoBD_2"/>
    <property type="match status" value="1"/>
</dbReference>
<organism evidence="4 5">
    <name type="scientific">Bacillus amyloliquefaciens (strain Y2)</name>
    <name type="common">Bacillus amyloliquefaciens subsp. plantarum (strain B9601-Y2)</name>
    <dbReference type="NCBI Taxonomy" id="1155777"/>
    <lineage>
        <taxon>Bacteria</taxon>
        <taxon>Bacillati</taxon>
        <taxon>Bacillota</taxon>
        <taxon>Bacilli</taxon>
        <taxon>Bacillales</taxon>
        <taxon>Bacillaceae</taxon>
        <taxon>Bacillus</taxon>
        <taxon>Bacillus amyloliquefaciens group</taxon>
    </lineage>
</organism>
<dbReference type="KEGG" id="bqy:MUS_4395"/>
<dbReference type="GO" id="GO:0004854">
    <property type="term" value="F:xanthine dehydrogenase activity"/>
    <property type="evidence" value="ECO:0007669"/>
    <property type="project" value="UniProtKB-EC"/>
</dbReference>
<protein>
    <submittedName>
        <fullName evidence="4">Xanthine dehydrogenase, molybdenum binding subunit</fullName>
        <ecNumber evidence="4">1.17.1.4</ecNumber>
    </submittedName>
</protein>
<dbReference type="PANTHER" id="PTHR11908:SF132">
    <property type="entry name" value="ALDEHYDE OXIDASE 1-RELATED"/>
    <property type="match status" value="1"/>
</dbReference>
<dbReference type="PANTHER" id="PTHR11908">
    <property type="entry name" value="XANTHINE DEHYDROGENASE"/>
    <property type="match status" value="1"/>
</dbReference>
<dbReference type="SMART" id="SM01008">
    <property type="entry name" value="Ald_Xan_dh_C"/>
    <property type="match status" value="1"/>
</dbReference>
<dbReference type="InterPro" id="IPR036856">
    <property type="entry name" value="Ald_Oxase/Xan_DH_a/b_sf"/>
</dbReference>
<feature type="domain" description="Aldehyde oxidase/xanthine dehydrogenase a/b hammerhead" evidence="3">
    <location>
        <begin position="21"/>
        <end position="124"/>
    </location>
</feature>
<dbReference type="InterPro" id="IPR037165">
    <property type="entry name" value="AldOxase/xan_DH_Mopterin-bd_sf"/>
</dbReference>
<dbReference type="EMBL" id="CP003332">
    <property type="protein sequence ID" value="AFJ64228.1"/>
    <property type="molecule type" value="Genomic_DNA"/>
</dbReference>
<dbReference type="HOGENOM" id="CLU_001681_2_1_9"/>
<reference evidence="4 5" key="1">
    <citation type="journal article" date="2012" name="J. Biotechnol.">
        <title>Genome sequence of the plant growth promoting strain Bacillus amyloliquefaciens subsp. plantarum B9601-Y2 and expression of mersacidin and other secondary metabolites.</title>
        <authorList>
            <person name="He P."/>
            <person name="Hao K."/>
            <person name="Blom J."/>
            <person name="Ruckert C."/>
            <person name="Vater J."/>
            <person name="Mao Z."/>
            <person name="Wu Y."/>
            <person name="Hou M."/>
            <person name="He P."/>
            <person name="He Y."/>
            <person name="Borriss R."/>
        </authorList>
    </citation>
    <scope>NUCLEOTIDE SEQUENCE [LARGE SCALE GENOMIC DNA]</scope>
    <source>
        <strain evidence="4">Y2</strain>
    </source>
</reference>
<dbReference type="InterPro" id="IPR016208">
    <property type="entry name" value="Ald_Oxase/xanthine_DH-like"/>
</dbReference>
<proteinExistence type="predicted"/>
<keyword evidence="1" id="KW-0500">Molybdenum</keyword>
<keyword evidence="2 4" id="KW-0560">Oxidoreductase</keyword>
<dbReference type="AlphaFoldDB" id="I2CC54"/>
<dbReference type="Proteomes" id="UP000002878">
    <property type="component" value="Chromosome"/>
</dbReference>
<gene>
    <name evidence="4" type="primary">xdhA1</name>
    <name evidence="4" type="ORF">MUS_4395</name>
</gene>
<dbReference type="PATRIC" id="fig|1126211.3.peg.4181"/>
<dbReference type="GO" id="GO:0005506">
    <property type="term" value="F:iron ion binding"/>
    <property type="evidence" value="ECO:0007669"/>
    <property type="project" value="InterPro"/>
</dbReference>